<evidence type="ECO:0000313" key="1">
    <source>
        <dbReference type="EMBL" id="THC81578.1"/>
    </source>
</evidence>
<accession>A0AB74IG45</accession>
<protein>
    <submittedName>
        <fullName evidence="1">Acetyltransferase</fullName>
    </submittedName>
</protein>
<reference evidence="1 2" key="1">
    <citation type="submission" date="2019-04" db="EMBL/GenBank/DDBJ databases">
        <title>Genome Announcement to Ensure Probiotic Safety of Lactobacillus rhamnosus UBLR-58.</title>
        <authorList>
            <person name="Sulthana A."/>
            <person name="Lakshmi S.G."/>
            <person name="Madempudi R.S."/>
        </authorList>
    </citation>
    <scope>NUCLEOTIDE SEQUENCE [LARGE SCALE GENOMIC DNA]</scope>
    <source>
        <strain evidence="1 2">UBLR-58</strain>
    </source>
</reference>
<comment type="caution">
    <text evidence="1">The sequence shown here is derived from an EMBL/GenBank/DDBJ whole genome shotgun (WGS) entry which is preliminary data.</text>
</comment>
<evidence type="ECO:0000313" key="2">
    <source>
        <dbReference type="Proteomes" id="UP000307517"/>
    </source>
</evidence>
<name>A0AB74IG45_LACRH</name>
<sequence>MTQGSTCKDLGHEGQRAIITPKAADTPLPKRAGFRGPYKKVKILV</sequence>
<dbReference type="NCBIfam" id="NF040509">
    <property type="entry name" value="Lacto_palin_RPT"/>
    <property type="match status" value="1"/>
</dbReference>
<gene>
    <name evidence="1" type="ORF">E6L36_03450</name>
</gene>
<organism evidence="1 2">
    <name type="scientific">Lacticaseibacillus rhamnosus</name>
    <name type="common">Lactobacillus rhamnosus</name>
    <dbReference type="NCBI Taxonomy" id="47715"/>
    <lineage>
        <taxon>Bacteria</taxon>
        <taxon>Bacillati</taxon>
        <taxon>Bacillota</taxon>
        <taxon>Bacilli</taxon>
        <taxon>Lactobacillales</taxon>
        <taxon>Lactobacillaceae</taxon>
        <taxon>Lacticaseibacillus</taxon>
    </lineage>
</organism>
<dbReference type="EMBL" id="SSHM01000001">
    <property type="protein sequence ID" value="THC81578.1"/>
    <property type="molecule type" value="Genomic_DNA"/>
</dbReference>
<dbReference type="Proteomes" id="UP000307517">
    <property type="component" value="Unassembled WGS sequence"/>
</dbReference>
<proteinExistence type="predicted"/>
<dbReference type="AlphaFoldDB" id="A0AB74IG45"/>
<dbReference type="AntiFam" id="ANF00266">
    <property type="entry name" value="DNA repeat translations related to WP_020751851.1"/>
</dbReference>